<dbReference type="EMBL" id="CP096040">
    <property type="protein sequence ID" value="USQ95287.1"/>
    <property type="molecule type" value="Genomic_DNA"/>
</dbReference>
<protein>
    <submittedName>
        <fullName evidence="3">Adenylyl-sulfate kinase</fullName>
        <ecNumber evidence="3">2.7.1.25</ecNumber>
    </submittedName>
</protein>
<dbReference type="NCBIfam" id="NF004041">
    <property type="entry name" value="PRK05541.1"/>
    <property type="match status" value="1"/>
</dbReference>
<dbReference type="CDD" id="cd02027">
    <property type="entry name" value="APSK"/>
    <property type="match status" value="1"/>
</dbReference>
<evidence type="ECO:0000256" key="1">
    <source>
        <dbReference type="ARBA" id="ARBA00022679"/>
    </source>
</evidence>
<keyword evidence="1 3" id="KW-0808">Transferase</keyword>
<reference evidence="3 4" key="1">
    <citation type="submission" date="2022-04" db="EMBL/GenBank/DDBJ databases">
        <title>Genome sequence of soybean root-associated Caulobacter segnis RL271.</title>
        <authorList>
            <person name="Longley R."/>
            <person name="Bonito G."/>
            <person name="Trigodet F."/>
            <person name="Crosson S."/>
            <person name="Fiebig A."/>
        </authorList>
    </citation>
    <scope>NUCLEOTIDE SEQUENCE [LARGE SCALE GENOMIC DNA]</scope>
    <source>
        <strain evidence="3 4">RL271</strain>
    </source>
</reference>
<gene>
    <name evidence="3" type="ORF">MZV50_22495</name>
</gene>
<dbReference type="InterPro" id="IPR050512">
    <property type="entry name" value="Sulf_AdTrans/APS_kinase"/>
</dbReference>
<dbReference type="GO" id="GO:0004020">
    <property type="term" value="F:adenylylsulfate kinase activity"/>
    <property type="evidence" value="ECO:0007669"/>
    <property type="project" value="UniProtKB-EC"/>
</dbReference>
<sequence length="193" mass="21137">MSHHGVHASLRAPDFRACDPGVAYWVTGLPGAGKTTLAAALAQHLEARGRHVVRLDGDRMRALLGSAERYGRADRMALAQTYANFCLEFSTQGFDVVCATVSMFETVRGWNRINIPRYVEIYLRVPIPVLAQRHPKGLYARARAGHIRNVVGVDQSFEEPQAPDLVITDDGDKTPGDVAQALIAFLDGRKEAA</sequence>
<keyword evidence="4" id="KW-1185">Reference proteome</keyword>
<keyword evidence="3" id="KW-0418">Kinase</keyword>
<dbReference type="SUPFAM" id="SSF52540">
    <property type="entry name" value="P-loop containing nucleoside triphosphate hydrolases"/>
    <property type="match status" value="1"/>
</dbReference>
<accession>A0ABY4ZR68</accession>
<dbReference type="Pfam" id="PF01583">
    <property type="entry name" value="APS_kinase"/>
    <property type="match status" value="1"/>
</dbReference>
<dbReference type="EC" id="2.7.1.25" evidence="3"/>
<name>A0ABY4ZR68_9CAUL</name>
<dbReference type="Gene3D" id="3.40.50.300">
    <property type="entry name" value="P-loop containing nucleotide triphosphate hydrolases"/>
    <property type="match status" value="1"/>
</dbReference>
<evidence type="ECO:0000313" key="3">
    <source>
        <dbReference type="EMBL" id="USQ95287.1"/>
    </source>
</evidence>
<organism evidence="3 4">
    <name type="scientific">Caulobacter segnis</name>
    <dbReference type="NCBI Taxonomy" id="88688"/>
    <lineage>
        <taxon>Bacteria</taxon>
        <taxon>Pseudomonadati</taxon>
        <taxon>Pseudomonadota</taxon>
        <taxon>Alphaproteobacteria</taxon>
        <taxon>Caulobacterales</taxon>
        <taxon>Caulobacteraceae</taxon>
        <taxon>Caulobacter</taxon>
    </lineage>
</organism>
<dbReference type="PANTHER" id="PTHR42700">
    <property type="entry name" value="SULFATE ADENYLYLTRANSFERASE"/>
    <property type="match status" value="1"/>
</dbReference>
<proteinExistence type="predicted"/>
<dbReference type="InterPro" id="IPR027417">
    <property type="entry name" value="P-loop_NTPase"/>
</dbReference>
<dbReference type="Proteomes" id="UP001057520">
    <property type="component" value="Chromosome"/>
</dbReference>
<dbReference type="InterPro" id="IPR059117">
    <property type="entry name" value="APS_kinase_dom"/>
</dbReference>
<evidence type="ECO:0000259" key="2">
    <source>
        <dbReference type="Pfam" id="PF01583"/>
    </source>
</evidence>
<dbReference type="PANTHER" id="PTHR42700:SF1">
    <property type="entry name" value="SULFATE ADENYLYLTRANSFERASE"/>
    <property type="match status" value="1"/>
</dbReference>
<evidence type="ECO:0000313" key="4">
    <source>
        <dbReference type="Proteomes" id="UP001057520"/>
    </source>
</evidence>
<feature type="domain" description="APS kinase" evidence="2">
    <location>
        <begin position="21"/>
        <end position="167"/>
    </location>
</feature>